<feature type="domain" description="IFT80 second beta-propeller" evidence="2">
    <location>
        <begin position="73"/>
        <end position="361"/>
    </location>
</feature>
<dbReference type="AlphaFoldDB" id="A0A4E0RPM2"/>
<evidence type="ECO:0000313" key="4">
    <source>
        <dbReference type="EMBL" id="THD27594.1"/>
    </source>
</evidence>
<dbReference type="GO" id="GO:0030992">
    <property type="term" value="C:intraciliary transport particle B"/>
    <property type="evidence" value="ECO:0007669"/>
    <property type="project" value="TreeGrafter"/>
</dbReference>
<gene>
    <name evidence="4" type="ORF">D915_001476</name>
</gene>
<dbReference type="Pfam" id="PF00400">
    <property type="entry name" value="WD40"/>
    <property type="match status" value="1"/>
</dbReference>
<dbReference type="InterPro" id="IPR056157">
    <property type="entry name" value="TPR_IFT80_172_dom"/>
</dbReference>
<evidence type="ECO:0000313" key="5">
    <source>
        <dbReference type="Proteomes" id="UP000230066"/>
    </source>
</evidence>
<organism evidence="4 5">
    <name type="scientific">Fasciola hepatica</name>
    <name type="common">Liver fluke</name>
    <dbReference type="NCBI Taxonomy" id="6192"/>
    <lineage>
        <taxon>Eukaryota</taxon>
        <taxon>Metazoa</taxon>
        <taxon>Spiralia</taxon>
        <taxon>Lophotrochozoa</taxon>
        <taxon>Platyhelminthes</taxon>
        <taxon>Trematoda</taxon>
        <taxon>Digenea</taxon>
        <taxon>Plagiorchiida</taxon>
        <taxon>Echinostomata</taxon>
        <taxon>Echinostomatoidea</taxon>
        <taxon>Fasciolidae</taxon>
        <taxon>Fasciola</taxon>
    </lineage>
</organism>
<dbReference type="Proteomes" id="UP000230066">
    <property type="component" value="Unassembled WGS sequence"/>
</dbReference>
<sequence length="558" mass="63330">MNPVTSLAWSPDGQLFVAGSYDTLHLCDKRGWSFAVEKTRTGSLYNLRWSGDGTQIAGAGGNGQVIVGQITHKWMEWNGFEAAITEARTVEVHNIRNGATEKLEFRDRIPKASLGFNYMVVATTSQCYVYSTKNFNTPAIADLKECQVTMIVQCPKYYVLVDGTSIYVYTYDARLVCSPRHAHVHTELLHSDVLSVSNDTLAVTNRADEKSVYLFDISNGRPLGDGKPIVHSTEIVKIGLDQCGQPLDRRLALLDRNKDLYLMSIRVFGTNRKLVKLSTMATSFVWCVTSNLLAAVSNDTLSVWFHPNIAFIDNDLLNSTMLELENHEEFGKQPELFSFYCDRLRLRRTDGSEVSFTVSPYPDKIHQLIMLNKWNEALSLCRNVKDKLLWACLAGFATYAKDLDIAEIAFSEIEEVDKVEYLRYIKSLPTKELRTAELLLLSGEHQDAEGVLLQAGLRFRAIMLNLNAYRWERALELSLKYGMAVDIVLSSRMAYLQQFDSQETLESFIKQSKQNLLGMKSLKERIAEEYQKEEDKSNKPETGDDIPVQRMRQPMTNK</sequence>
<dbReference type="InterPro" id="IPR015943">
    <property type="entry name" value="WD40/YVTN_repeat-like_dom_sf"/>
</dbReference>
<keyword evidence="5" id="KW-1185">Reference proteome</keyword>
<feature type="compositionally biased region" description="Basic and acidic residues" evidence="1">
    <location>
        <begin position="528"/>
        <end position="542"/>
    </location>
</feature>
<dbReference type="Pfam" id="PF23387">
    <property type="entry name" value="TPR_IFT80_172"/>
    <property type="match status" value="1"/>
</dbReference>
<dbReference type="Gene3D" id="1.25.40.470">
    <property type="match status" value="1"/>
</dbReference>
<evidence type="ECO:0000259" key="2">
    <source>
        <dbReference type="Pfam" id="PF23335"/>
    </source>
</evidence>
<dbReference type="SUPFAM" id="SSF82171">
    <property type="entry name" value="DPP6 N-terminal domain-like"/>
    <property type="match status" value="1"/>
</dbReference>
<dbReference type="InterPro" id="IPR056456">
    <property type="entry name" value="Beta-prop_IFT80_2nd"/>
</dbReference>
<dbReference type="PANTHER" id="PTHR24098:SF0">
    <property type="entry name" value="OUTER SEGMENT 5"/>
    <property type="match status" value="1"/>
</dbReference>
<dbReference type="GO" id="GO:0060271">
    <property type="term" value="P:cilium assembly"/>
    <property type="evidence" value="ECO:0007669"/>
    <property type="project" value="TreeGrafter"/>
</dbReference>
<feature type="domain" description="IFT80/172/WDR35 TPR" evidence="3">
    <location>
        <begin position="389"/>
        <end position="534"/>
    </location>
</feature>
<dbReference type="GO" id="GO:0005929">
    <property type="term" value="C:cilium"/>
    <property type="evidence" value="ECO:0007669"/>
    <property type="project" value="TreeGrafter"/>
</dbReference>
<dbReference type="InterPro" id="IPR001680">
    <property type="entry name" value="WD40_rpt"/>
</dbReference>
<evidence type="ECO:0000256" key="1">
    <source>
        <dbReference type="SAM" id="MobiDB-lite"/>
    </source>
</evidence>
<name>A0A4E0RPM2_FASHE</name>
<proteinExistence type="predicted"/>
<dbReference type="EMBL" id="JXXN02000375">
    <property type="protein sequence ID" value="THD27594.1"/>
    <property type="molecule type" value="Genomic_DNA"/>
</dbReference>
<dbReference type="Pfam" id="PF23335">
    <property type="entry name" value="Beta-prop_IFT80_2nd"/>
    <property type="match status" value="1"/>
</dbReference>
<feature type="region of interest" description="Disordered" evidence="1">
    <location>
        <begin position="528"/>
        <end position="558"/>
    </location>
</feature>
<evidence type="ECO:0000259" key="3">
    <source>
        <dbReference type="Pfam" id="PF23387"/>
    </source>
</evidence>
<reference evidence="4" key="1">
    <citation type="submission" date="2019-03" db="EMBL/GenBank/DDBJ databases">
        <title>Improved annotation for the trematode Fasciola hepatica.</title>
        <authorList>
            <person name="Choi Y.-J."/>
            <person name="Martin J."/>
            <person name="Mitreva M."/>
        </authorList>
    </citation>
    <scope>NUCLEOTIDE SEQUENCE [LARGE SCALE GENOMIC DNA]</scope>
</reference>
<dbReference type="Gene3D" id="2.130.10.10">
    <property type="entry name" value="YVTN repeat-like/Quinoprotein amine dehydrogenase"/>
    <property type="match status" value="1"/>
</dbReference>
<dbReference type="FunFam" id="1.25.40.470:FF:000007">
    <property type="entry name" value="Intraflagellar transport 80 homolog (Chlamydomonas)"/>
    <property type="match status" value="1"/>
</dbReference>
<protein>
    <submittedName>
        <fullName evidence="4">Intraflagellar transport protein 80</fullName>
    </submittedName>
</protein>
<comment type="caution">
    <text evidence="4">The sequence shown here is derived from an EMBL/GenBank/DDBJ whole genome shotgun (WGS) entry which is preliminary data.</text>
</comment>
<dbReference type="PANTHER" id="PTHR24098">
    <property type="entry name" value="OUTER SEGMENT 5"/>
    <property type="match status" value="1"/>
</dbReference>
<accession>A0A4E0RPM2</accession>